<dbReference type="Proteomes" id="UP000274920">
    <property type="component" value="Unassembled WGS sequence"/>
</dbReference>
<accession>A0A3R8LDD7</accession>
<dbReference type="InterPro" id="IPR008274">
    <property type="entry name" value="AldOxase/xan_DH_MoCoBD1"/>
</dbReference>
<dbReference type="GO" id="GO:0005506">
    <property type="term" value="F:iron ion binding"/>
    <property type="evidence" value="ECO:0007669"/>
    <property type="project" value="InterPro"/>
</dbReference>
<feature type="domain" description="Aldehyde oxidase/xanthine dehydrogenase a/b hammerhead" evidence="1">
    <location>
        <begin position="24"/>
        <end position="123"/>
    </location>
</feature>
<comment type="caution">
    <text evidence="2">The sequence shown here is derived from an EMBL/GenBank/DDBJ whole genome shotgun (WGS) entry which is preliminary data.</text>
</comment>
<dbReference type="SMART" id="SM01008">
    <property type="entry name" value="Ald_Xan_dh_C"/>
    <property type="match status" value="1"/>
</dbReference>
<dbReference type="EMBL" id="RHJS01000002">
    <property type="protein sequence ID" value="RRK30915.1"/>
    <property type="molecule type" value="Genomic_DNA"/>
</dbReference>
<dbReference type="InterPro" id="IPR046867">
    <property type="entry name" value="AldOxase/xan_DH_MoCoBD2"/>
</dbReference>
<dbReference type="Gene3D" id="3.30.365.10">
    <property type="entry name" value="Aldehyde oxidase/xanthine dehydrogenase, molybdopterin binding domain"/>
    <property type="match status" value="3"/>
</dbReference>
<protein>
    <recommendedName>
        <fullName evidence="1">Aldehyde oxidase/xanthine dehydrogenase a/b hammerhead domain-containing protein</fullName>
    </recommendedName>
</protein>
<evidence type="ECO:0000259" key="1">
    <source>
        <dbReference type="SMART" id="SM01008"/>
    </source>
</evidence>
<name>A0A3R8LDD7_9FIRM</name>
<keyword evidence="3" id="KW-1185">Reference proteome</keyword>
<dbReference type="InterPro" id="IPR036856">
    <property type="entry name" value="Ald_Oxase/Xan_DH_a/b_sf"/>
</dbReference>
<dbReference type="AlphaFoldDB" id="A0A3R8LDD7"/>
<organism evidence="2 3">
    <name type="scientific">Schaedlerella arabinosiphila</name>
    <dbReference type="NCBI Taxonomy" id="2044587"/>
    <lineage>
        <taxon>Bacteria</taxon>
        <taxon>Bacillati</taxon>
        <taxon>Bacillota</taxon>
        <taxon>Clostridia</taxon>
        <taxon>Lachnospirales</taxon>
        <taxon>Lachnospiraceae</taxon>
        <taxon>Schaedlerella</taxon>
    </lineage>
</organism>
<reference evidence="2" key="1">
    <citation type="submission" date="2018-10" db="EMBL/GenBank/DDBJ databases">
        <title>Schaedlerella arabinophila gen. nov. sp. nov., isolated from the mouse intestinal tract and comparative analysis with the genome of the closely related altered Schaedler flora strain ASF502.</title>
        <authorList>
            <person name="Miyake S."/>
            <person name="Soh M."/>
            <person name="Seedorf H."/>
        </authorList>
    </citation>
    <scope>NUCLEOTIDE SEQUENCE [LARGE SCALE GENOMIC DNA]</scope>
    <source>
        <strain evidence="2">DSM 106076</strain>
    </source>
</reference>
<sequence>MTNEQHFSAIGKHTVRLDGRAKADGSAKFTVDIRLAGMIYMKVLRSPHAHARVKEVYTQEAEKMPGVLGVLSHLDLAGLRVHNDMLDDRVSYLGEAVAAVAALREDTAADALELIRVEYEELPAVLNALAAVCPDAPAVRHTGNVASWKGPKTSEKGCSDHWEKGEVERALAESDIVAETEFHTHAQYHVCLEPHACVMDWEKGAGALTAYISTQAIYQDQVNLARALELPIEKVRVKCPFVGGGFGSKAENTCKEYYMAAMLSRKLQRPVKYVPERSEETLTAMRHPADFVYKVGVLNDGTIHAIDMKVLRSGGSHTSLQMNFLAGSTDYVVPTYVKSPNVRYEGWSVYDNLPLCAAFRGFGYFESGTAMAQALDLAAEKLGMDPVEFLIKNVPERGDPVGANQVPLTTSGIGDVIRECARRIGWKQKWHRPGKKRLSDGRMHGIAAAHAMGRSTLPEFVVTGNASIEVRENGTALVMAGITDIGQGQATGLAQIAAEAIGLKVEDIHVLWGDTIAPITGHQVASSTTMMTGNAVRLAGLDAKRQILKHAVPVLEAAEDELEIEDGHIYVKGNPVKRVLVS</sequence>
<evidence type="ECO:0000313" key="2">
    <source>
        <dbReference type="EMBL" id="RRK30915.1"/>
    </source>
</evidence>
<dbReference type="InterPro" id="IPR000674">
    <property type="entry name" value="Ald_Oxase/Xan_DH_a/b"/>
</dbReference>
<dbReference type="PANTHER" id="PTHR11908:SF157">
    <property type="entry name" value="XANTHINE DEHYDROGENASE SUBUNIT D-RELATED"/>
    <property type="match status" value="1"/>
</dbReference>
<dbReference type="InterPro" id="IPR037165">
    <property type="entry name" value="AldOxase/xan_DH_Mopterin-bd_sf"/>
</dbReference>
<dbReference type="PANTHER" id="PTHR11908">
    <property type="entry name" value="XANTHINE DEHYDROGENASE"/>
    <property type="match status" value="1"/>
</dbReference>
<gene>
    <name evidence="2" type="ORF">EBB54_05635</name>
</gene>
<dbReference type="SUPFAM" id="SSF54665">
    <property type="entry name" value="CO dehydrogenase molybdoprotein N-domain-like"/>
    <property type="match status" value="1"/>
</dbReference>
<evidence type="ECO:0000313" key="3">
    <source>
        <dbReference type="Proteomes" id="UP000274920"/>
    </source>
</evidence>
<dbReference type="InterPro" id="IPR016208">
    <property type="entry name" value="Ald_Oxase/xanthine_DH-like"/>
</dbReference>
<dbReference type="Pfam" id="PF01315">
    <property type="entry name" value="Ald_Xan_dh_C"/>
    <property type="match status" value="1"/>
</dbReference>
<dbReference type="GO" id="GO:0016491">
    <property type="term" value="F:oxidoreductase activity"/>
    <property type="evidence" value="ECO:0007669"/>
    <property type="project" value="InterPro"/>
</dbReference>
<dbReference type="Pfam" id="PF20256">
    <property type="entry name" value="MoCoBD_2"/>
    <property type="match status" value="1"/>
</dbReference>
<dbReference type="Pfam" id="PF02738">
    <property type="entry name" value="MoCoBD_1"/>
    <property type="match status" value="1"/>
</dbReference>
<dbReference type="SUPFAM" id="SSF56003">
    <property type="entry name" value="Molybdenum cofactor-binding domain"/>
    <property type="match status" value="1"/>
</dbReference>
<proteinExistence type="predicted"/>
<dbReference type="Gene3D" id="3.90.1170.50">
    <property type="entry name" value="Aldehyde oxidase/xanthine dehydrogenase, a/b hammerhead"/>
    <property type="match status" value="1"/>
</dbReference>